<feature type="domain" description="HTH lysR-type" evidence="5">
    <location>
        <begin position="10"/>
        <end position="67"/>
    </location>
</feature>
<dbReference type="EMBL" id="JANUGP010000008">
    <property type="protein sequence ID" value="MCS0602246.1"/>
    <property type="molecule type" value="Genomic_DNA"/>
</dbReference>
<evidence type="ECO:0000256" key="2">
    <source>
        <dbReference type="ARBA" id="ARBA00023015"/>
    </source>
</evidence>
<dbReference type="PRINTS" id="PR00039">
    <property type="entry name" value="HTHLYSR"/>
</dbReference>
<reference evidence="6 7" key="1">
    <citation type="submission" date="2022-08" db="EMBL/GenBank/DDBJ databases">
        <authorList>
            <person name="Somphong A."/>
            <person name="Phongsopitanun W."/>
        </authorList>
    </citation>
    <scope>NUCLEOTIDE SEQUENCE [LARGE SCALE GENOMIC DNA]</scope>
    <source>
        <strain evidence="6 7">LP11</strain>
    </source>
</reference>
<comment type="caution">
    <text evidence="6">The sequence shown here is derived from an EMBL/GenBank/DDBJ whole genome shotgun (WGS) entry which is preliminary data.</text>
</comment>
<name>A0ABT2B186_9ACTN</name>
<evidence type="ECO:0000313" key="7">
    <source>
        <dbReference type="Proteomes" id="UP001205612"/>
    </source>
</evidence>
<dbReference type="RefSeq" id="WP_258778760.1">
    <property type="nucleotide sequence ID" value="NZ_JANUGP010000008.1"/>
</dbReference>
<keyword evidence="2" id="KW-0805">Transcription regulation</keyword>
<dbReference type="PANTHER" id="PTHR30346">
    <property type="entry name" value="TRANSCRIPTIONAL DUAL REGULATOR HCAR-RELATED"/>
    <property type="match status" value="1"/>
</dbReference>
<dbReference type="Pfam" id="PF00126">
    <property type="entry name" value="HTH_1"/>
    <property type="match status" value="1"/>
</dbReference>
<evidence type="ECO:0000256" key="1">
    <source>
        <dbReference type="ARBA" id="ARBA00009437"/>
    </source>
</evidence>
<dbReference type="InterPro" id="IPR036388">
    <property type="entry name" value="WH-like_DNA-bd_sf"/>
</dbReference>
<proteinExistence type="inferred from homology"/>
<dbReference type="SUPFAM" id="SSF46785">
    <property type="entry name" value="Winged helix' DNA-binding domain"/>
    <property type="match status" value="1"/>
</dbReference>
<dbReference type="CDD" id="cd08414">
    <property type="entry name" value="PBP2_LTTR_aromatics_like"/>
    <property type="match status" value="1"/>
</dbReference>
<evidence type="ECO:0000313" key="6">
    <source>
        <dbReference type="EMBL" id="MCS0602246.1"/>
    </source>
</evidence>
<dbReference type="InterPro" id="IPR036390">
    <property type="entry name" value="WH_DNA-bd_sf"/>
</dbReference>
<dbReference type="SUPFAM" id="SSF53850">
    <property type="entry name" value="Periplasmic binding protein-like II"/>
    <property type="match status" value="1"/>
</dbReference>
<dbReference type="Gene3D" id="3.40.190.10">
    <property type="entry name" value="Periplasmic binding protein-like II"/>
    <property type="match status" value="2"/>
</dbReference>
<dbReference type="PANTHER" id="PTHR30346:SF28">
    <property type="entry name" value="HTH-TYPE TRANSCRIPTIONAL REGULATOR CYNR"/>
    <property type="match status" value="1"/>
</dbReference>
<dbReference type="Proteomes" id="UP001205612">
    <property type="component" value="Unassembled WGS sequence"/>
</dbReference>
<gene>
    <name evidence="6" type="ORF">NX794_13665</name>
</gene>
<evidence type="ECO:0000256" key="3">
    <source>
        <dbReference type="ARBA" id="ARBA00023125"/>
    </source>
</evidence>
<comment type="similarity">
    <text evidence="1">Belongs to the LysR transcriptional regulatory family.</text>
</comment>
<dbReference type="Pfam" id="PF03466">
    <property type="entry name" value="LysR_substrate"/>
    <property type="match status" value="1"/>
</dbReference>
<dbReference type="PROSITE" id="PS50931">
    <property type="entry name" value="HTH_LYSR"/>
    <property type="match status" value="1"/>
</dbReference>
<dbReference type="InterPro" id="IPR000847">
    <property type="entry name" value="LysR_HTH_N"/>
</dbReference>
<protein>
    <submittedName>
        <fullName evidence="6">LysR substrate-binding domain-containing protein</fullName>
    </submittedName>
</protein>
<dbReference type="InterPro" id="IPR005119">
    <property type="entry name" value="LysR_subst-bd"/>
</dbReference>
<accession>A0ABT2B186</accession>
<evidence type="ECO:0000256" key="4">
    <source>
        <dbReference type="ARBA" id="ARBA00023163"/>
    </source>
</evidence>
<keyword evidence="3" id="KW-0238">DNA-binding</keyword>
<keyword evidence="4" id="KW-0804">Transcription</keyword>
<keyword evidence="7" id="KW-1185">Reference proteome</keyword>
<dbReference type="Gene3D" id="1.10.10.10">
    <property type="entry name" value="Winged helix-like DNA-binding domain superfamily/Winged helix DNA-binding domain"/>
    <property type="match status" value="1"/>
</dbReference>
<sequence length="305" mass="33155">MTDMLEDIALTKRLLEQFLVVADERHFGRAAERLGMSQPPLSQSIQRLERGLGVRLFERGSGGVTPTAAGEAFTVDARRLLDAQSAAIERVRRVAAGLEGDVRVGYVSILSHHYLPGLLRATAKELPGLRVRLHQGAPTTLTEMIRSGTLDLAFLRDPSSLTSDLVSRDFAVERIAAALPYDHPLAASAGIALADLREEDFVLPDATALPVLAHQVQLACREAGFTPRARAVSDDLTGLFSYVASGLCVSLLPERLRDFHAPEVAFVPLRETSPYLETALSAVHRPDADAAVLRLLELITRRTTP</sequence>
<organism evidence="6 7">
    <name type="scientific">Streptomyces pyxinicus</name>
    <dbReference type="NCBI Taxonomy" id="2970331"/>
    <lineage>
        <taxon>Bacteria</taxon>
        <taxon>Bacillati</taxon>
        <taxon>Actinomycetota</taxon>
        <taxon>Actinomycetes</taxon>
        <taxon>Kitasatosporales</taxon>
        <taxon>Streptomycetaceae</taxon>
        <taxon>Streptomyces</taxon>
    </lineage>
</organism>
<evidence type="ECO:0000259" key="5">
    <source>
        <dbReference type="PROSITE" id="PS50931"/>
    </source>
</evidence>